<reference evidence="2 3" key="1">
    <citation type="journal article" date="2012" name="Genome Res.">
        <title>Genomic basis of endosymbiont-conferred protection against an insect parasitoid.</title>
        <authorList>
            <person name="Hansen A.K."/>
            <person name="Vorburger C."/>
            <person name="Moran N.A."/>
        </authorList>
    </citation>
    <scope>NUCLEOTIDE SEQUENCE [LARGE SCALE GENOMIC DNA]</scope>
    <source>
        <strain evidence="3">R5.15</strain>
    </source>
</reference>
<dbReference type="InterPro" id="IPR036188">
    <property type="entry name" value="FAD/NAD-bd_sf"/>
</dbReference>
<protein>
    <submittedName>
        <fullName evidence="2">Protoporphyrinogen oxidase</fullName>
    </submittedName>
</protein>
<feature type="non-terminal residue" evidence="2">
    <location>
        <position position="186"/>
    </location>
</feature>
<dbReference type="InterPro" id="IPR002937">
    <property type="entry name" value="Amino_oxidase"/>
</dbReference>
<dbReference type="Proteomes" id="UP000004116">
    <property type="component" value="Unassembled WGS sequence"/>
</dbReference>
<evidence type="ECO:0000259" key="1">
    <source>
        <dbReference type="Pfam" id="PF01593"/>
    </source>
</evidence>
<gene>
    <name evidence="2" type="ORF">Rin_00008580</name>
</gene>
<evidence type="ECO:0000313" key="3">
    <source>
        <dbReference type="Proteomes" id="UP000004116"/>
    </source>
</evidence>
<dbReference type="EMBL" id="AGCA01000214">
    <property type="protein sequence ID" value="EGY29184.1"/>
    <property type="molecule type" value="Genomic_DNA"/>
</dbReference>
<dbReference type="GO" id="GO:0016491">
    <property type="term" value="F:oxidoreductase activity"/>
    <property type="evidence" value="ECO:0007669"/>
    <property type="project" value="InterPro"/>
</dbReference>
<evidence type="ECO:0000313" key="2">
    <source>
        <dbReference type="EMBL" id="EGY29184.1"/>
    </source>
</evidence>
<organism evidence="2 3">
    <name type="scientific">Candidatus Regiella insecticola 5.15</name>
    <dbReference type="NCBI Taxonomy" id="1005043"/>
    <lineage>
        <taxon>Bacteria</taxon>
        <taxon>Pseudomonadati</taxon>
        <taxon>Pseudomonadota</taxon>
        <taxon>Gammaproteobacteria</taxon>
        <taxon>Enterobacterales</taxon>
        <taxon>Enterobacteriaceae</taxon>
        <taxon>aphid secondary symbionts</taxon>
        <taxon>Candidatus Regiella</taxon>
    </lineage>
</organism>
<dbReference type="Pfam" id="PF01593">
    <property type="entry name" value="Amino_oxidase"/>
    <property type="match status" value="1"/>
</dbReference>
<proteinExistence type="predicted"/>
<feature type="domain" description="Amine oxidase" evidence="1">
    <location>
        <begin position="7"/>
        <end position="150"/>
    </location>
</feature>
<sequence>AMRKSIEAKGGEIRLSSPVNKVVMAQEKIQGLEINGQFEAFDKVISTIPLPYVPRLMPDLPEDILKKFQAIKNIAVVCVIAKLRKSVTENFWLNTNDPEMDIPGLVEYTNLRPLDHHILYVPFYLPGDHEKFLQPDQAFIEKVKSYLKKINSTLSDEDFIDIRASRYRYAQPVCDPGYLRKIPPMA</sequence>
<name>G2GYJ6_9ENTR</name>
<dbReference type="SUPFAM" id="SSF51905">
    <property type="entry name" value="FAD/NAD(P)-binding domain"/>
    <property type="match status" value="1"/>
</dbReference>
<feature type="non-terminal residue" evidence="2">
    <location>
        <position position="1"/>
    </location>
</feature>
<dbReference type="RefSeq" id="WP_006706536.1">
    <property type="nucleotide sequence ID" value="NZ_AGCA01000214.1"/>
</dbReference>
<comment type="caution">
    <text evidence="2">The sequence shown here is derived from an EMBL/GenBank/DDBJ whole genome shotgun (WGS) entry which is preliminary data.</text>
</comment>
<dbReference type="AlphaFoldDB" id="G2GYJ6"/>
<keyword evidence="3" id="KW-1185">Reference proteome</keyword>
<dbReference type="Gene3D" id="3.50.50.60">
    <property type="entry name" value="FAD/NAD(P)-binding domain"/>
    <property type="match status" value="1"/>
</dbReference>
<accession>G2GYJ6</accession>